<dbReference type="PIRSF" id="PIRSF006487">
    <property type="entry name" value="GcvT"/>
    <property type="match status" value="1"/>
</dbReference>
<dbReference type="InterPro" id="IPR029043">
    <property type="entry name" value="GcvT/YgfZ_C"/>
</dbReference>
<evidence type="ECO:0000259" key="13">
    <source>
        <dbReference type="Pfam" id="PF01571"/>
    </source>
</evidence>
<dbReference type="GO" id="GO:0006546">
    <property type="term" value="P:glycine catabolic process"/>
    <property type="evidence" value="ECO:0007669"/>
    <property type="project" value="InterPro"/>
</dbReference>
<dbReference type="GO" id="GO:0005739">
    <property type="term" value="C:mitochondrion"/>
    <property type="evidence" value="ECO:0007669"/>
    <property type="project" value="UniProtKB-SubCell"/>
</dbReference>
<feature type="domain" description="Aminomethyltransferase C-terminal" evidence="14">
    <location>
        <begin position="304"/>
        <end position="382"/>
    </location>
</feature>
<evidence type="ECO:0000313" key="15">
    <source>
        <dbReference type="EMBL" id="TPX76228.1"/>
    </source>
</evidence>
<dbReference type="NCBIfam" id="TIGR00528">
    <property type="entry name" value="gcvT"/>
    <property type="match status" value="1"/>
</dbReference>
<evidence type="ECO:0000256" key="2">
    <source>
        <dbReference type="ARBA" id="ARBA00008609"/>
    </source>
</evidence>
<evidence type="ECO:0000256" key="4">
    <source>
        <dbReference type="ARBA" id="ARBA00012616"/>
    </source>
</evidence>
<dbReference type="Pfam" id="PF01571">
    <property type="entry name" value="GCV_T"/>
    <property type="match status" value="1"/>
</dbReference>
<dbReference type="PANTHER" id="PTHR43757:SF2">
    <property type="entry name" value="AMINOMETHYLTRANSFERASE, MITOCHONDRIAL"/>
    <property type="match status" value="1"/>
</dbReference>
<keyword evidence="6 12" id="KW-0808">Transferase</keyword>
<evidence type="ECO:0000256" key="7">
    <source>
        <dbReference type="ARBA" id="ARBA00022946"/>
    </source>
</evidence>
<dbReference type="InterPro" id="IPR027266">
    <property type="entry name" value="TrmE/GcvT-like"/>
</dbReference>
<evidence type="ECO:0000256" key="6">
    <source>
        <dbReference type="ARBA" id="ARBA00022679"/>
    </source>
</evidence>
<dbReference type="FunFam" id="4.10.1250.10:FF:000002">
    <property type="entry name" value="Aminomethyltransferase"/>
    <property type="match status" value="1"/>
</dbReference>
<evidence type="ECO:0000256" key="3">
    <source>
        <dbReference type="ARBA" id="ARBA00011690"/>
    </source>
</evidence>
<dbReference type="FunFam" id="3.30.70.1400:FF:000001">
    <property type="entry name" value="Aminomethyltransferase"/>
    <property type="match status" value="1"/>
</dbReference>
<comment type="function">
    <text evidence="12">The glycine cleavage system catalyzes the degradation of glycine.</text>
</comment>
<dbReference type="InterPro" id="IPR028896">
    <property type="entry name" value="GcvT/YgfZ/DmdA"/>
</dbReference>
<gene>
    <name evidence="15" type="primary">GCV1</name>
    <name evidence="15" type="ORF">CcCBS67573_g02506</name>
</gene>
<evidence type="ECO:0000256" key="12">
    <source>
        <dbReference type="RuleBase" id="RU003981"/>
    </source>
</evidence>
<dbReference type="GO" id="GO:0008483">
    <property type="term" value="F:transaminase activity"/>
    <property type="evidence" value="ECO:0007669"/>
    <property type="project" value="UniProtKB-KW"/>
</dbReference>
<dbReference type="InterPro" id="IPR006223">
    <property type="entry name" value="GcvT"/>
</dbReference>
<dbReference type="Proteomes" id="UP000320333">
    <property type="component" value="Unassembled WGS sequence"/>
</dbReference>
<keyword evidence="7 12" id="KW-0809">Transit peptide</keyword>
<organism evidence="15 16">
    <name type="scientific">Chytriomyces confervae</name>
    <dbReference type="NCBI Taxonomy" id="246404"/>
    <lineage>
        <taxon>Eukaryota</taxon>
        <taxon>Fungi</taxon>
        <taxon>Fungi incertae sedis</taxon>
        <taxon>Chytridiomycota</taxon>
        <taxon>Chytridiomycota incertae sedis</taxon>
        <taxon>Chytridiomycetes</taxon>
        <taxon>Chytridiales</taxon>
        <taxon>Chytriomycetaceae</taxon>
        <taxon>Chytriomyces</taxon>
    </lineage>
</organism>
<dbReference type="Gene3D" id="2.40.30.110">
    <property type="entry name" value="Aminomethyltransferase beta-barrel domains"/>
    <property type="match status" value="1"/>
</dbReference>
<proteinExistence type="inferred from homology"/>
<keyword evidence="8 12" id="KW-0496">Mitochondrion</keyword>
<dbReference type="GO" id="GO:0008168">
    <property type="term" value="F:methyltransferase activity"/>
    <property type="evidence" value="ECO:0007669"/>
    <property type="project" value="UniProtKB-KW"/>
</dbReference>
<sequence>MLALKRGFATASKFSRTSLYDFHVRNGGKMVEFAGWDMPVQYSDLGVLASHEWTRKNASLFDVSHMLQTSWVGKDRIKFIESLVVADVDALPVGSSTLSVFTNDNGGIIDDTVINKRSADSLYVVSNAGCAEKDLKHIRSRLADFQNKGGDVDVKVIEDMSLVAIQGPKAVGIISALAGSKNGLSDFKFMSARHMELKGIPVYISRCGYTGEDGFEISVPHTEAVNLSNLILENPDAKLAGLAVRDSLRLEAGLCLYGHDLDETITPVEGALTWTIGQRRRAEGGFPGSAKILSQIGKGAIVPRRRIGLLVQGAPAREHVEILNPADGSVIGNVTSGCPSPVLKKNVAMGYVQNGFHKAGTELQVRVRGKVQKAVVTKMPFVEHQYYRG</sequence>
<accession>A0A507FLB8</accession>
<dbReference type="NCBIfam" id="NF001567">
    <property type="entry name" value="PRK00389.1"/>
    <property type="match status" value="1"/>
</dbReference>
<dbReference type="InterPro" id="IPR013977">
    <property type="entry name" value="GcvT_C"/>
</dbReference>
<dbReference type="OrthoDB" id="10263536at2759"/>
<dbReference type="SUPFAM" id="SSF103025">
    <property type="entry name" value="Folate-binding domain"/>
    <property type="match status" value="1"/>
</dbReference>
<dbReference type="GO" id="GO:0004047">
    <property type="term" value="F:aminomethyltransferase activity"/>
    <property type="evidence" value="ECO:0007669"/>
    <property type="project" value="UniProtKB-EC"/>
</dbReference>
<dbReference type="AlphaFoldDB" id="A0A507FLB8"/>
<dbReference type="EC" id="2.1.2.10" evidence="4 12"/>
<comment type="subcellular location">
    <subcellularLocation>
        <location evidence="1 12">Mitochondrion</location>
    </subcellularLocation>
</comment>
<dbReference type="GO" id="GO:0005960">
    <property type="term" value="C:glycine cleavage complex"/>
    <property type="evidence" value="ECO:0007669"/>
    <property type="project" value="InterPro"/>
</dbReference>
<dbReference type="EMBL" id="QEAP01000053">
    <property type="protein sequence ID" value="TPX76228.1"/>
    <property type="molecule type" value="Genomic_DNA"/>
</dbReference>
<keyword evidence="15" id="KW-0489">Methyltransferase</keyword>
<dbReference type="Pfam" id="PF08669">
    <property type="entry name" value="GCV_T_C"/>
    <property type="match status" value="1"/>
</dbReference>
<name>A0A507FLB8_9FUNG</name>
<dbReference type="STRING" id="246404.A0A507FLB8"/>
<keyword evidence="16" id="KW-1185">Reference proteome</keyword>
<dbReference type="Gene3D" id="4.10.1250.10">
    <property type="entry name" value="Aminomethyltransferase fragment"/>
    <property type="match status" value="1"/>
</dbReference>
<dbReference type="Gene3D" id="3.30.70.1400">
    <property type="entry name" value="Aminomethyltransferase beta-barrel domains"/>
    <property type="match status" value="1"/>
</dbReference>
<evidence type="ECO:0000256" key="8">
    <source>
        <dbReference type="ARBA" id="ARBA00023128"/>
    </source>
</evidence>
<evidence type="ECO:0000256" key="5">
    <source>
        <dbReference type="ARBA" id="ARBA00022576"/>
    </source>
</evidence>
<dbReference type="PANTHER" id="PTHR43757">
    <property type="entry name" value="AMINOMETHYLTRANSFERASE"/>
    <property type="match status" value="1"/>
</dbReference>
<reference evidence="15 16" key="1">
    <citation type="journal article" date="2019" name="Sci. Rep.">
        <title>Comparative genomics of chytrid fungi reveal insights into the obligate biotrophic and pathogenic lifestyle of Synchytrium endobioticum.</title>
        <authorList>
            <person name="van de Vossenberg B.T.L.H."/>
            <person name="Warris S."/>
            <person name="Nguyen H.D.T."/>
            <person name="van Gent-Pelzer M.P.E."/>
            <person name="Joly D.L."/>
            <person name="van de Geest H.C."/>
            <person name="Bonants P.J.M."/>
            <person name="Smith D.S."/>
            <person name="Levesque C.A."/>
            <person name="van der Lee T.A.J."/>
        </authorList>
    </citation>
    <scope>NUCLEOTIDE SEQUENCE [LARGE SCALE GENOMIC DNA]</scope>
    <source>
        <strain evidence="15 16">CBS 675.73</strain>
    </source>
</reference>
<comment type="catalytic activity">
    <reaction evidence="10 12">
        <text>N(6)-[(R)-S(8)-aminomethyldihydrolipoyl]-L-lysyl-[protein] + (6S)-5,6,7,8-tetrahydrofolate = N(6)-[(R)-dihydrolipoyl]-L-lysyl-[protein] + (6R)-5,10-methylene-5,6,7,8-tetrahydrofolate + NH4(+)</text>
        <dbReference type="Rhea" id="RHEA:16945"/>
        <dbReference type="Rhea" id="RHEA-COMP:10475"/>
        <dbReference type="Rhea" id="RHEA-COMP:10492"/>
        <dbReference type="ChEBI" id="CHEBI:15636"/>
        <dbReference type="ChEBI" id="CHEBI:28938"/>
        <dbReference type="ChEBI" id="CHEBI:57453"/>
        <dbReference type="ChEBI" id="CHEBI:83100"/>
        <dbReference type="ChEBI" id="CHEBI:83143"/>
        <dbReference type="EC" id="2.1.2.10"/>
    </reaction>
</comment>
<feature type="binding site" evidence="11">
    <location>
        <position position="216"/>
    </location>
    <ligand>
        <name>substrate</name>
    </ligand>
</feature>
<evidence type="ECO:0000256" key="11">
    <source>
        <dbReference type="PIRSR" id="PIRSR006487-1"/>
    </source>
</evidence>
<dbReference type="GO" id="GO:0032259">
    <property type="term" value="P:methylation"/>
    <property type="evidence" value="ECO:0007669"/>
    <property type="project" value="UniProtKB-KW"/>
</dbReference>
<feature type="domain" description="GCVT N-terminal" evidence="13">
    <location>
        <begin position="19"/>
        <end position="277"/>
    </location>
</feature>
<comment type="similarity">
    <text evidence="2 12">Belongs to the GcvT family.</text>
</comment>
<evidence type="ECO:0000313" key="16">
    <source>
        <dbReference type="Proteomes" id="UP000320333"/>
    </source>
</evidence>
<dbReference type="InterPro" id="IPR006222">
    <property type="entry name" value="GCVT_N"/>
</dbReference>
<evidence type="ECO:0000259" key="14">
    <source>
        <dbReference type="Pfam" id="PF08669"/>
    </source>
</evidence>
<keyword evidence="5 12" id="KW-0032">Aminotransferase</keyword>
<evidence type="ECO:0000256" key="1">
    <source>
        <dbReference type="ARBA" id="ARBA00004173"/>
    </source>
</evidence>
<dbReference type="SUPFAM" id="SSF101790">
    <property type="entry name" value="Aminomethyltransferase beta-barrel domain"/>
    <property type="match status" value="1"/>
</dbReference>
<dbReference type="FunFam" id="2.40.30.110:FF:000002">
    <property type="entry name" value="Aminomethyltransferase"/>
    <property type="match status" value="1"/>
</dbReference>
<comment type="subunit">
    <text evidence="3 12">The glycine cleavage system is composed of four proteins: P, T, L and H.</text>
</comment>
<dbReference type="Gene3D" id="3.30.1360.120">
    <property type="entry name" value="Probable tRNA modification gtpase trme, domain 1"/>
    <property type="match status" value="1"/>
</dbReference>
<protein>
    <recommendedName>
        <fullName evidence="4 12">Aminomethyltransferase</fullName>
        <ecNumber evidence="4 12">2.1.2.10</ecNumber>
    </recommendedName>
    <alternativeName>
        <fullName evidence="9 12">Glycine cleavage system T protein</fullName>
    </alternativeName>
</protein>
<comment type="caution">
    <text evidence="15">The sequence shown here is derived from an EMBL/GenBank/DDBJ whole genome shotgun (WGS) entry which is preliminary data.</text>
</comment>
<evidence type="ECO:0000256" key="9">
    <source>
        <dbReference type="ARBA" id="ARBA00031395"/>
    </source>
</evidence>
<evidence type="ECO:0000256" key="10">
    <source>
        <dbReference type="ARBA" id="ARBA00047665"/>
    </source>
</evidence>